<comment type="subcellular location">
    <subcellularLocation>
        <location evidence="1">Endomembrane system</location>
        <topology evidence="1">Multi-pass membrane protein</topology>
    </subcellularLocation>
</comment>
<protein>
    <submittedName>
        <fullName evidence="6">Protein-S-isoprenylcysteine O-methyltransferase Ste14</fullName>
    </submittedName>
</protein>
<dbReference type="Proteomes" id="UP000192917">
    <property type="component" value="Unassembled WGS sequence"/>
</dbReference>
<organism evidence="6 7">
    <name type="scientific">Tistlia consotensis USBA 355</name>
    <dbReference type="NCBI Taxonomy" id="560819"/>
    <lineage>
        <taxon>Bacteria</taxon>
        <taxon>Pseudomonadati</taxon>
        <taxon>Pseudomonadota</taxon>
        <taxon>Alphaproteobacteria</taxon>
        <taxon>Rhodospirillales</taxon>
        <taxon>Rhodovibrionaceae</taxon>
        <taxon>Tistlia</taxon>
    </lineage>
</organism>
<keyword evidence="4 5" id="KW-0472">Membrane</keyword>
<keyword evidence="6" id="KW-0808">Transferase</keyword>
<evidence type="ECO:0000313" key="7">
    <source>
        <dbReference type="Proteomes" id="UP000192917"/>
    </source>
</evidence>
<dbReference type="Gene3D" id="1.20.120.1630">
    <property type="match status" value="1"/>
</dbReference>
<name>A0A1Y6BU04_9PROT</name>
<dbReference type="PANTHER" id="PTHR12714">
    <property type="entry name" value="PROTEIN-S ISOPRENYLCYSTEINE O-METHYLTRANSFERASE"/>
    <property type="match status" value="1"/>
</dbReference>
<dbReference type="GO" id="GO:0012505">
    <property type="term" value="C:endomembrane system"/>
    <property type="evidence" value="ECO:0007669"/>
    <property type="project" value="UniProtKB-SubCell"/>
</dbReference>
<dbReference type="InterPro" id="IPR007318">
    <property type="entry name" value="Phopholipid_MeTrfase"/>
</dbReference>
<keyword evidence="3 5" id="KW-1133">Transmembrane helix</keyword>
<evidence type="ECO:0000256" key="1">
    <source>
        <dbReference type="ARBA" id="ARBA00004127"/>
    </source>
</evidence>
<sequence>MQTHIAHSELWGLAVIMIVVVSWIFYRYFAPSSWHEWAGAGLVQAFVIALYAEMYGFPLTIYLSVRLFGLDRSNLDANLWSTLVGIGEVGMLVAMIIGYALAFTGIGLFMEGWRELYRARQQDRLVTDGLYGLVRHPQYTGLFVALFGEGVVHWPTVFSVILFPAIVVAYVLLAYREERQMLGRFGEQYRTYRKHVPMFLPGRRRWRKFLAGAQMRS</sequence>
<keyword evidence="7" id="KW-1185">Reference proteome</keyword>
<evidence type="ECO:0000256" key="5">
    <source>
        <dbReference type="SAM" id="Phobius"/>
    </source>
</evidence>
<proteinExistence type="predicted"/>
<dbReference type="PANTHER" id="PTHR12714:SF9">
    <property type="entry name" value="PROTEIN-S-ISOPRENYLCYSTEINE O-METHYLTRANSFERASE"/>
    <property type="match status" value="1"/>
</dbReference>
<accession>A0A1Y6BU04</accession>
<evidence type="ECO:0000256" key="4">
    <source>
        <dbReference type="ARBA" id="ARBA00023136"/>
    </source>
</evidence>
<dbReference type="RefSeq" id="WP_200808496.1">
    <property type="nucleotide sequence ID" value="NZ_FWZX01000009.1"/>
</dbReference>
<feature type="transmembrane region" description="Helical" evidence="5">
    <location>
        <begin position="42"/>
        <end position="65"/>
    </location>
</feature>
<feature type="transmembrane region" description="Helical" evidence="5">
    <location>
        <begin position="77"/>
        <end position="110"/>
    </location>
</feature>
<dbReference type="Pfam" id="PF04191">
    <property type="entry name" value="PEMT"/>
    <property type="match status" value="1"/>
</dbReference>
<dbReference type="GO" id="GO:0008168">
    <property type="term" value="F:methyltransferase activity"/>
    <property type="evidence" value="ECO:0007669"/>
    <property type="project" value="UniProtKB-KW"/>
</dbReference>
<evidence type="ECO:0000313" key="6">
    <source>
        <dbReference type="EMBL" id="SMF27845.1"/>
    </source>
</evidence>
<evidence type="ECO:0000256" key="3">
    <source>
        <dbReference type="ARBA" id="ARBA00022989"/>
    </source>
</evidence>
<dbReference type="AlphaFoldDB" id="A0A1Y6BU04"/>
<keyword evidence="6" id="KW-0489">Methyltransferase</keyword>
<dbReference type="STRING" id="560819.SAMN05428998_109121"/>
<keyword evidence="2 5" id="KW-0812">Transmembrane</keyword>
<evidence type="ECO:0000256" key="2">
    <source>
        <dbReference type="ARBA" id="ARBA00022692"/>
    </source>
</evidence>
<feature type="transmembrane region" description="Helical" evidence="5">
    <location>
        <begin position="12"/>
        <end position="30"/>
    </location>
</feature>
<reference evidence="6 7" key="1">
    <citation type="submission" date="2017-04" db="EMBL/GenBank/DDBJ databases">
        <authorList>
            <person name="Afonso C.L."/>
            <person name="Miller P.J."/>
            <person name="Scott M.A."/>
            <person name="Spackman E."/>
            <person name="Goraichik I."/>
            <person name="Dimitrov K.M."/>
            <person name="Suarez D.L."/>
            <person name="Swayne D.E."/>
        </authorList>
    </citation>
    <scope>NUCLEOTIDE SEQUENCE [LARGE SCALE GENOMIC DNA]</scope>
    <source>
        <strain evidence="6 7">USBA 355</strain>
    </source>
</reference>
<dbReference type="EMBL" id="FWZX01000009">
    <property type="protein sequence ID" value="SMF27845.1"/>
    <property type="molecule type" value="Genomic_DNA"/>
</dbReference>
<feature type="transmembrane region" description="Helical" evidence="5">
    <location>
        <begin position="152"/>
        <end position="175"/>
    </location>
</feature>
<gene>
    <name evidence="6" type="ORF">SAMN05428998_109121</name>
</gene>
<dbReference type="GO" id="GO:0032259">
    <property type="term" value="P:methylation"/>
    <property type="evidence" value="ECO:0007669"/>
    <property type="project" value="UniProtKB-KW"/>
</dbReference>